<keyword evidence="7 8" id="KW-0807">Transducer</keyword>
<evidence type="ECO:0000256" key="1">
    <source>
        <dbReference type="ARBA" id="ARBA00004141"/>
    </source>
</evidence>
<dbReference type="InterPro" id="IPR000276">
    <property type="entry name" value="GPCR_Rhodpsn"/>
</dbReference>
<name>A0A9D4ED13_DREPO</name>
<comment type="caution">
    <text evidence="12">The sequence shown here is derived from an EMBL/GenBank/DDBJ whole genome shotgun (WGS) entry which is preliminary data.</text>
</comment>
<keyword evidence="5 10" id="KW-0472">Membrane</keyword>
<proteinExistence type="inferred from homology"/>
<gene>
    <name evidence="12" type="ORF">DPMN_178886</name>
</gene>
<dbReference type="PANTHER" id="PTHR24238:SF47">
    <property type="entry name" value="ECDYSTEROIDS_DOPAMINE RECEPTOR-RELATED"/>
    <property type="match status" value="1"/>
</dbReference>
<dbReference type="PROSITE" id="PS00237">
    <property type="entry name" value="G_PROTEIN_RECEP_F1_1"/>
    <property type="match status" value="1"/>
</dbReference>
<keyword evidence="4 8" id="KW-0297">G-protein coupled receptor</keyword>
<evidence type="ECO:0000313" key="12">
    <source>
        <dbReference type="EMBL" id="KAH3777443.1"/>
    </source>
</evidence>
<organism evidence="12 13">
    <name type="scientific">Dreissena polymorpha</name>
    <name type="common">Zebra mussel</name>
    <name type="synonym">Mytilus polymorpha</name>
    <dbReference type="NCBI Taxonomy" id="45954"/>
    <lineage>
        <taxon>Eukaryota</taxon>
        <taxon>Metazoa</taxon>
        <taxon>Spiralia</taxon>
        <taxon>Lophotrochozoa</taxon>
        <taxon>Mollusca</taxon>
        <taxon>Bivalvia</taxon>
        <taxon>Autobranchia</taxon>
        <taxon>Heteroconchia</taxon>
        <taxon>Euheterodonta</taxon>
        <taxon>Imparidentia</taxon>
        <taxon>Neoheterodontei</taxon>
        <taxon>Myida</taxon>
        <taxon>Dreissenoidea</taxon>
        <taxon>Dreissenidae</taxon>
        <taxon>Dreissena</taxon>
    </lineage>
</organism>
<sequence length="467" mass="52635">MVVVFAVVGVSGNIPVLVIFNKRTDKKASNTFIKVLAFIDLLVCLCIMPYAIVYEHHLVSSDIACRSFEFLRHFAVMSSNLTLVAIALERYIAVCRLASRVSVRTIKKGIAVIMVISILMAVPALGTFAVVSKNDVLDVSCTLPHELIEGRFCHFTYSFLGKDFVTVYQIAIMVGFIIILVAIIVLYIIIYVVLWKKAKIREHLTKRRVSLLAVNSKETKRNEAESIFSKPVCHFPRRTSNGVANNVEGDMNNFSNDCSNKRKRHSHNELQQCSNAILTESKCENDNLKTCNEGLINSINHQFEMQGQESETEILNQNVTFEGNMDRKPLGEGLDQNNSPKGSIAPSLPAKQNKRSLSFCSNDKSKRKRYNHQRTARMLFLCTVIYFVTWVPFWLDIFGLTHSIILRHVYLISHATNPIVYGIVNRKVRKSIKLLFIGLIKFFCLKNVNRATSDTSLNMSISGSDAG</sequence>
<dbReference type="InterPro" id="IPR017452">
    <property type="entry name" value="GPCR_Rhodpsn_7TM"/>
</dbReference>
<evidence type="ECO:0000256" key="4">
    <source>
        <dbReference type="ARBA" id="ARBA00023040"/>
    </source>
</evidence>
<dbReference type="PROSITE" id="PS50262">
    <property type="entry name" value="G_PROTEIN_RECEP_F1_2"/>
    <property type="match status" value="1"/>
</dbReference>
<evidence type="ECO:0000256" key="8">
    <source>
        <dbReference type="RuleBase" id="RU000688"/>
    </source>
</evidence>
<dbReference type="SUPFAM" id="SSF81321">
    <property type="entry name" value="Family A G protein-coupled receptor-like"/>
    <property type="match status" value="1"/>
</dbReference>
<dbReference type="GO" id="GO:0016020">
    <property type="term" value="C:membrane"/>
    <property type="evidence" value="ECO:0007669"/>
    <property type="project" value="UniProtKB-SubCell"/>
</dbReference>
<feature type="transmembrane region" description="Helical" evidence="10">
    <location>
        <begin position="405"/>
        <end position="424"/>
    </location>
</feature>
<feature type="transmembrane region" description="Helical" evidence="10">
    <location>
        <begin position="70"/>
        <end position="88"/>
    </location>
</feature>
<dbReference type="CDD" id="cd00637">
    <property type="entry name" value="7tm_classA_rhodopsin-like"/>
    <property type="match status" value="1"/>
</dbReference>
<evidence type="ECO:0000313" key="13">
    <source>
        <dbReference type="Proteomes" id="UP000828390"/>
    </source>
</evidence>
<dbReference type="PRINTS" id="PR00237">
    <property type="entry name" value="GPCRRHODOPSN"/>
</dbReference>
<evidence type="ECO:0000256" key="9">
    <source>
        <dbReference type="SAM" id="MobiDB-lite"/>
    </source>
</evidence>
<keyword evidence="6 8" id="KW-0675">Receptor</keyword>
<feature type="domain" description="G-protein coupled receptors family 1 profile" evidence="11">
    <location>
        <begin position="12"/>
        <end position="395"/>
    </location>
</feature>
<dbReference type="GO" id="GO:0004930">
    <property type="term" value="F:G protein-coupled receptor activity"/>
    <property type="evidence" value="ECO:0007669"/>
    <property type="project" value="UniProtKB-KW"/>
</dbReference>
<keyword evidence="2 8" id="KW-0812">Transmembrane</keyword>
<reference evidence="12" key="1">
    <citation type="journal article" date="2019" name="bioRxiv">
        <title>The Genome of the Zebra Mussel, Dreissena polymorpha: A Resource for Invasive Species Research.</title>
        <authorList>
            <person name="McCartney M.A."/>
            <person name="Auch B."/>
            <person name="Kono T."/>
            <person name="Mallez S."/>
            <person name="Zhang Y."/>
            <person name="Obille A."/>
            <person name="Becker A."/>
            <person name="Abrahante J.E."/>
            <person name="Garbe J."/>
            <person name="Badalamenti J.P."/>
            <person name="Herman A."/>
            <person name="Mangelson H."/>
            <person name="Liachko I."/>
            <person name="Sullivan S."/>
            <person name="Sone E.D."/>
            <person name="Koren S."/>
            <person name="Silverstein K.A.T."/>
            <person name="Beckman K.B."/>
            <person name="Gohl D.M."/>
        </authorList>
    </citation>
    <scope>NUCLEOTIDE SEQUENCE</scope>
    <source>
        <strain evidence="12">Duluth1</strain>
        <tissue evidence="12">Whole animal</tissue>
    </source>
</reference>
<feature type="region of interest" description="Disordered" evidence="9">
    <location>
        <begin position="325"/>
        <end position="356"/>
    </location>
</feature>
<dbReference type="Gene3D" id="1.20.1070.10">
    <property type="entry name" value="Rhodopsin 7-helix transmembrane proteins"/>
    <property type="match status" value="2"/>
</dbReference>
<comment type="similarity">
    <text evidence="8">Belongs to the G-protein coupled receptor 1 family.</text>
</comment>
<keyword evidence="3 10" id="KW-1133">Transmembrane helix</keyword>
<evidence type="ECO:0000256" key="7">
    <source>
        <dbReference type="ARBA" id="ARBA00023224"/>
    </source>
</evidence>
<reference evidence="12" key="2">
    <citation type="submission" date="2020-11" db="EMBL/GenBank/DDBJ databases">
        <authorList>
            <person name="McCartney M.A."/>
            <person name="Auch B."/>
            <person name="Kono T."/>
            <person name="Mallez S."/>
            <person name="Becker A."/>
            <person name="Gohl D.M."/>
            <person name="Silverstein K.A.T."/>
            <person name="Koren S."/>
            <person name="Bechman K.B."/>
            <person name="Herman A."/>
            <person name="Abrahante J.E."/>
            <person name="Garbe J."/>
        </authorList>
    </citation>
    <scope>NUCLEOTIDE SEQUENCE</scope>
    <source>
        <strain evidence="12">Duluth1</strain>
        <tissue evidence="12">Whole animal</tissue>
    </source>
</reference>
<evidence type="ECO:0000259" key="11">
    <source>
        <dbReference type="PROSITE" id="PS50262"/>
    </source>
</evidence>
<evidence type="ECO:0000256" key="5">
    <source>
        <dbReference type="ARBA" id="ARBA00023136"/>
    </source>
</evidence>
<dbReference type="Proteomes" id="UP000828390">
    <property type="component" value="Unassembled WGS sequence"/>
</dbReference>
<dbReference type="PANTHER" id="PTHR24238">
    <property type="entry name" value="G-PROTEIN COUPLED RECEPTOR"/>
    <property type="match status" value="1"/>
</dbReference>
<accession>A0A9D4ED13</accession>
<evidence type="ECO:0000256" key="10">
    <source>
        <dbReference type="SAM" id="Phobius"/>
    </source>
</evidence>
<dbReference type="AlphaFoldDB" id="A0A9D4ED13"/>
<comment type="subcellular location">
    <subcellularLocation>
        <location evidence="1">Membrane</location>
        <topology evidence="1">Multi-pass membrane protein</topology>
    </subcellularLocation>
</comment>
<evidence type="ECO:0000256" key="2">
    <source>
        <dbReference type="ARBA" id="ARBA00022692"/>
    </source>
</evidence>
<evidence type="ECO:0000256" key="3">
    <source>
        <dbReference type="ARBA" id="ARBA00022989"/>
    </source>
</evidence>
<keyword evidence="13" id="KW-1185">Reference proteome</keyword>
<feature type="transmembrane region" description="Helical" evidence="10">
    <location>
        <begin position="31"/>
        <end position="50"/>
    </location>
</feature>
<feature type="transmembrane region" description="Helical" evidence="10">
    <location>
        <begin position="375"/>
        <end position="393"/>
    </location>
</feature>
<feature type="transmembrane region" description="Helical" evidence="10">
    <location>
        <begin position="167"/>
        <end position="194"/>
    </location>
</feature>
<protein>
    <recommendedName>
        <fullName evidence="11">G-protein coupled receptors family 1 profile domain-containing protein</fullName>
    </recommendedName>
</protein>
<dbReference type="EMBL" id="JAIWYP010000009">
    <property type="protein sequence ID" value="KAH3777443.1"/>
    <property type="molecule type" value="Genomic_DNA"/>
</dbReference>
<evidence type="ECO:0000256" key="6">
    <source>
        <dbReference type="ARBA" id="ARBA00023170"/>
    </source>
</evidence>
<feature type="transmembrane region" description="Helical" evidence="10">
    <location>
        <begin position="109"/>
        <end position="130"/>
    </location>
</feature>
<dbReference type="Pfam" id="PF00001">
    <property type="entry name" value="7tm_1"/>
    <property type="match status" value="1"/>
</dbReference>